<feature type="domain" description="Ubiquitin-like protease family profile" evidence="13">
    <location>
        <begin position="271"/>
        <end position="476"/>
    </location>
</feature>
<keyword evidence="8" id="KW-0067">ATP-binding</keyword>
<feature type="region of interest" description="Disordered" evidence="12">
    <location>
        <begin position="306"/>
        <end position="338"/>
    </location>
</feature>
<keyword evidence="6" id="KW-0547">Nucleotide-binding</keyword>
<dbReference type="PROSITE" id="PS50600">
    <property type="entry name" value="ULP_PROTEASE"/>
    <property type="match status" value="1"/>
</dbReference>
<dbReference type="SUPFAM" id="SSF50677">
    <property type="entry name" value="ValRS/IleRS/LeuRS editing domain"/>
    <property type="match status" value="1"/>
</dbReference>
<protein>
    <recommendedName>
        <fullName evidence="3">leucine--tRNA ligase</fullName>
        <ecNumber evidence="3">6.1.1.4</ecNumber>
    </recommendedName>
</protein>
<dbReference type="OrthoDB" id="5065855at2759"/>
<feature type="coiled-coil region" evidence="11">
    <location>
        <begin position="56"/>
        <end position="95"/>
    </location>
</feature>
<evidence type="ECO:0000256" key="6">
    <source>
        <dbReference type="ARBA" id="ARBA00022741"/>
    </source>
</evidence>
<evidence type="ECO:0000313" key="14">
    <source>
        <dbReference type="EMBL" id="CAG8615173.1"/>
    </source>
</evidence>
<evidence type="ECO:0000256" key="7">
    <source>
        <dbReference type="ARBA" id="ARBA00022801"/>
    </source>
</evidence>
<comment type="similarity">
    <text evidence="2">Belongs to the class-I aminoacyl-tRNA synthetase family.</text>
</comment>
<dbReference type="Gene3D" id="3.10.20.590">
    <property type="match status" value="1"/>
</dbReference>
<dbReference type="GO" id="GO:0008234">
    <property type="term" value="F:cysteine-type peptidase activity"/>
    <property type="evidence" value="ECO:0007669"/>
    <property type="project" value="InterPro"/>
</dbReference>
<keyword evidence="11" id="KW-0175">Coiled coil</keyword>
<keyword evidence="7" id="KW-0378">Hydrolase</keyword>
<dbReference type="EC" id="6.1.1.4" evidence="3"/>
<evidence type="ECO:0000259" key="13">
    <source>
        <dbReference type="PROSITE" id="PS50600"/>
    </source>
</evidence>
<dbReference type="InterPro" id="IPR009008">
    <property type="entry name" value="Val/Leu/Ile-tRNA-synth_edit"/>
</dbReference>
<dbReference type="Gene3D" id="1.10.730.10">
    <property type="entry name" value="Isoleucyl-tRNA Synthetase, Domain 1"/>
    <property type="match status" value="1"/>
</dbReference>
<name>A0A9N9CT67_9GLOM</name>
<evidence type="ECO:0000256" key="8">
    <source>
        <dbReference type="ARBA" id="ARBA00022840"/>
    </source>
</evidence>
<evidence type="ECO:0000256" key="2">
    <source>
        <dbReference type="ARBA" id="ARBA00005594"/>
    </source>
</evidence>
<dbReference type="InterPro" id="IPR002302">
    <property type="entry name" value="Leu-tRNA-ligase"/>
</dbReference>
<evidence type="ECO:0000256" key="1">
    <source>
        <dbReference type="ARBA" id="ARBA00005234"/>
    </source>
</evidence>
<evidence type="ECO:0000256" key="11">
    <source>
        <dbReference type="SAM" id="Coils"/>
    </source>
</evidence>
<dbReference type="Pfam" id="PF00133">
    <property type="entry name" value="tRNA-synt_1"/>
    <property type="match status" value="1"/>
</dbReference>
<keyword evidence="4" id="KW-0436">Ligase</keyword>
<dbReference type="InterPro" id="IPR038765">
    <property type="entry name" value="Papain-like_cys_pep_sf"/>
</dbReference>
<keyword evidence="10" id="KW-0030">Aminoacyl-tRNA synthetase</keyword>
<evidence type="ECO:0000256" key="10">
    <source>
        <dbReference type="ARBA" id="ARBA00023146"/>
    </source>
</evidence>
<dbReference type="Gene3D" id="3.40.395.10">
    <property type="entry name" value="Adenoviral Proteinase, Chain A"/>
    <property type="match status" value="1"/>
</dbReference>
<gene>
    <name evidence="14" type="ORF">AGERDE_LOCUS9795</name>
</gene>
<dbReference type="GO" id="GO:0006508">
    <property type="term" value="P:proteolysis"/>
    <property type="evidence" value="ECO:0007669"/>
    <property type="project" value="UniProtKB-KW"/>
</dbReference>
<dbReference type="Pfam" id="PF02902">
    <property type="entry name" value="Peptidase_C48"/>
    <property type="match status" value="1"/>
</dbReference>
<evidence type="ECO:0000256" key="3">
    <source>
        <dbReference type="ARBA" id="ARBA00013164"/>
    </source>
</evidence>
<dbReference type="EMBL" id="CAJVPL010002604">
    <property type="protein sequence ID" value="CAG8615173.1"/>
    <property type="molecule type" value="Genomic_DNA"/>
</dbReference>
<keyword evidence="9" id="KW-0648">Protein biosynthesis</keyword>
<dbReference type="Pfam" id="PF13603">
    <property type="entry name" value="tRNA-synt_1_2"/>
    <property type="match status" value="1"/>
</dbReference>
<dbReference type="InterPro" id="IPR002300">
    <property type="entry name" value="aa-tRNA-synth_Ia"/>
</dbReference>
<dbReference type="Gene3D" id="3.90.740.10">
    <property type="entry name" value="Valyl/Leucyl/Isoleucyl-tRNA synthetase, editing domain"/>
    <property type="match status" value="1"/>
</dbReference>
<organism evidence="14 15">
    <name type="scientific">Ambispora gerdemannii</name>
    <dbReference type="NCBI Taxonomy" id="144530"/>
    <lineage>
        <taxon>Eukaryota</taxon>
        <taxon>Fungi</taxon>
        <taxon>Fungi incertae sedis</taxon>
        <taxon>Mucoromycota</taxon>
        <taxon>Glomeromycotina</taxon>
        <taxon>Glomeromycetes</taxon>
        <taxon>Archaeosporales</taxon>
        <taxon>Ambisporaceae</taxon>
        <taxon>Ambispora</taxon>
    </lineage>
</organism>
<dbReference type="AlphaFoldDB" id="A0A9N9CT67"/>
<dbReference type="GO" id="GO:0019783">
    <property type="term" value="F:ubiquitin-like protein peptidase activity"/>
    <property type="evidence" value="ECO:0007669"/>
    <property type="project" value="UniProtKB-ARBA"/>
</dbReference>
<accession>A0A9N9CT67</accession>
<dbReference type="GO" id="GO:0006429">
    <property type="term" value="P:leucyl-tRNA aminoacylation"/>
    <property type="evidence" value="ECO:0007669"/>
    <property type="project" value="InterPro"/>
</dbReference>
<comment type="similarity">
    <text evidence="1">Belongs to the peptidase C48 family.</text>
</comment>
<dbReference type="InterPro" id="IPR014729">
    <property type="entry name" value="Rossmann-like_a/b/a_fold"/>
</dbReference>
<dbReference type="GO" id="GO:0005524">
    <property type="term" value="F:ATP binding"/>
    <property type="evidence" value="ECO:0007669"/>
    <property type="project" value="UniProtKB-KW"/>
</dbReference>
<dbReference type="InterPro" id="IPR025709">
    <property type="entry name" value="Leu_tRNA-synth_edit"/>
</dbReference>
<keyword evidence="5" id="KW-0645">Protease</keyword>
<reference evidence="14" key="1">
    <citation type="submission" date="2021-06" db="EMBL/GenBank/DDBJ databases">
        <authorList>
            <person name="Kallberg Y."/>
            <person name="Tangrot J."/>
            <person name="Rosling A."/>
        </authorList>
    </citation>
    <scope>NUCLEOTIDE SEQUENCE</scope>
    <source>
        <strain evidence="14">MT106</strain>
    </source>
</reference>
<feature type="region of interest" description="Disordered" evidence="12">
    <location>
        <begin position="638"/>
        <end position="657"/>
    </location>
</feature>
<dbReference type="SUPFAM" id="SSF52374">
    <property type="entry name" value="Nucleotidylyl transferase"/>
    <property type="match status" value="1"/>
</dbReference>
<comment type="caution">
    <text evidence="14">The sequence shown here is derived from an EMBL/GenBank/DDBJ whole genome shotgun (WGS) entry which is preliminary data.</text>
</comment>
<dbReference type="Gene3D" id="3.40.50.620">
    <property type="entry name" value="HUPs"/>
    <property type="match status" value="1"/>
</dbReference>
<evidence type="ECO:0000256" key="5">
    <source>
        <dbReference type="ARBA" id="ARBA00022670"/>
    </source>
</evidence>
<dbReference type="GO" id="GO:0005737">
    <property type="term" value="C:cytoplasm"/>
    <property type="evidence" value="ECO:0007669"/>
    <property type="project" value="UniProtKB-ARBA"/>
</dbReference>
<dbReference type="PANTHER" id="PTHR43740">
    <property type="entry name" value="LEUCYL-TRNA SYNTHETASE"/>
    <property type="match status" value="1"/>
</dbReference>
<dbReference type="GO" id="GO:0004823">
    <property type="term" value="F:leucine-tRNA ligase activity"/>
    <property type="evidence" value="ECO:0007669"/>
    <property type="project" value="UniProtKB-EC"/>
</dbReference>
<sequence>MVCDKKESKEIADEFTGSYCLNPLNEEKIPIWITNFVISDYGTGAVMIAPYFSQEKENYQTKLKEYQKDQEIEKINQQLEKKQTEDNKKELLKAEELPLKLPSLKYFAPDPRYYAPLQKDENWNFFPQGMILGTDGEKMSKSRGNVVNPDELVEKYGADALRLYEVFLGPPEQTTKFDPDGVRATKKWLDRVYNLFTLHRGKFTTNSANSADKQLKICYQKTVKKSNAIPIDYALVFCQLLNPLAPHLMEELPILSSQINIVVQINGQKKVVISLKQEQNQSEIEAMAKSDPKISKILGEQRIIKIDGKKKKSSENNPNQKSPQPPNNDNPSDNPEPEINHAYQEIEKELGNSTEIKLVSPSVVRVIQAGGEISEDLKKAKIIFFPINNSENHEAGDSGNHWTLLVLHKEGKILGGYHYNSLDSSITDNAKKLTDKFRQKLNIKEEKHVLYPAKNLPQQTDGVDCGVYVIAFTRALIKRFREDNSYHNWGLKEEDLIFTIAEERQKLKAAGFPKKDNIGDDVEYLENRESGEPYDHADKFKEFSKKVRLLSGTSKIEKEKLNQIYRIKKILKACSLPLEEYKKTKSFNGKDNFREDKITAEESQFVRENINEETVEEINNLYNVAVLTTAFLLANKNPTPTSRSAPSDSPNLTNTKTEVITTIERKLSADNIKNDDLLQQLKSDHSLTAGENN</sequence>
<evidence type="ECO:0000256" key="9">
    <source>
        <dbReference type="ARBA" id="ARBA00022917"/>
    </source>
</evidence>
<proteinExistence type="inferred from homology"/>
<evidence type="ECO:0000313" key="15">
    <source>
        <dbReference type="Proteomes" id="UP000789831"/>
    </source>
</evidence>
<evidence type="ECO:0000256" key="12">
    <source>
        <dbReference type="SAM" id="MobiDB-lite"/>
    </source>
</evidence>
<dbReference type="Proteomes" id="UP000789831">
    <property type="component" value="Unassembled WGS sequence"/>
</dbReference>
<evidence type="ECO:0000256" key="4">
    <source>
        <dbReference type="ARBA" id="ARBA00022598"/>
    </source>
</evidence>
<dbReference type="SUPFAM" id="SSF54001">
    <property type="entry name" value="Cysteine proteinases"/>
    <property type="match status" value="1"/>
</dbReference>
<dbReference type="PANTHER" id="PTHR43740:SF2">
    <property type="entry name" value="LEUCINE--TRNA LIGASE, MITOCHONDRIAL"/>
    <property type="match status" value="1"/>
</dbReference>
<dbReference type="GO" id="GO:0002161">
    <property type="term" value="F:aminoacyl-tRNA deacylase activity"/>
    <property type="evidence" value="ECO:0007669"/>
    <property type="project" value="InterPro"/>
</dbReference>
<dbReference type="InterPro" id="IPR003653">
    <property type="entry name" value="Peptidase_C48_C"/>
</dbReference>
<keyword evidence="15" id="KW-1185">Reference proteome</keyword>